<dbReference type="EMBL" id="JAFBFH010000023">
    <property type="protein sequence ID" value="MBM7716177.1"/>
    <property type="molecule type" value="Genomic_DNA"/>
</dbReference>
<protein>
    <submittedName>
        <fullName evidence="5">ABC-2 type transport system ATP-binding protein</fullName>
    </submittedName>
</protein>
<dbReference type="Proteomes" id="UP000823485">
    <property type="component" value="Unassembled WGS sequence"/>
</dbReference>
<dbReference type="SUPFAM" id="SSF52540">
    <property type="entry name" value="P-loop containing nucleoside triphosphate hydrolases"/>
    <property type="match status" value="1"/>
</dbReference>
<dbReference type="Pfam" id="PF00005">
    <property type="entry name" value="ABC_tran"/>
    <property type="match status" value="1"/>
</dbReference>
<keyword evidence="1" id="KW-0813">Transport</keyword>
<evidence type="ECO:0000313" key="5">
    <source>
        <dbReference type="EMBL" id="MBM7716177.1"/>
    </source>
</evidence>
<dbReference type="PANTHER" id="PTHR42711">
    <property type="entry name" value="ABC TRANSPORTER ATP-BINDING PROTEIN"/>
    <property type="match status" value="1"/>
</dbReference>
<gene>
    <name evidence="5" type="ORF">JOC94_003188</name>
</gene>
<dbReference type="InterPro" id="IPR003439">
    <property type="entry name" value="ABC_transporter-like_ATP-bd"/>
</dbReference>
<dbReference type="InterPro" id="IPR017871">
    <property type="entry name" value="ABC_transporter-like_CS"/>
</dbReference>
<evidence type="ECO:0000259" key="4">
    <source>
        <dbReference type="PROSITE" id="PS50893"/>
    </source>
</evidence>
<dbReference type="RefSeq" id="WP_077113890.1">
    <property type="nucleotide sequence ID" value="NZ_JAFBFH010000023.1"/>
</dbReference>
<evidence type="ECO:0000256" key="1">
    <source>
        <dbReference type="ARBA" id="ARBA00022448"/>
    </source>
</evidence>
<sequence length="300" mass="33675">MSTIVEVDGLVKEFNEKRAVNGVSFSIQKGEVVAILGPNGAGKTTTLLMLLGLLRPTEGKAAIFHKDPKSKAVRERIGVMLQEVSLMDGLKAKELIKLFRGYYPNPLPMNHLIQLTGLEKGDLEKRTEKLSGGQKRRVAFALALAGNPDLLFFDEPTVGMDTSSRRIFWETVKELAREGKTIIFTTHYLQEADDYAERMILFKEGHIIADGKTAEIKRKMTKQSVSFVAGEDISKERFLKLSFVTEVTEKEGRMHIVTDDTDSVLSMIYKENLHVKDIRVEKGRLEEAFEQLTKSQGEAV</sequence>
<evidence type="ECO:0000256" key="3">
    <source>
        <dbReference type="ARBA" id="ARBA00022840"/>
    </source>
</evidence>
<name>A0ABS2R957_9BACI</name>
<keyword evidence="3 5" id="KW-0067">ATP-binding</keyword>
<dbReference type="PROSITE" id="PS00211">
    <property type="entry name" value="ABC_TRANSPORTER_1"/>
    <property type="match status" value="1"/>
</dbReference>
<organism evidence="5 6">
    <name type="scientific">Siminovitchia thermophila</name>
    <dbReference type="NCBI Taxonomy" id="1245522"/>
    <lineage>
        <taxon>Bacteria</taxon>
        <taxon>Bacillati</taxon>
        <taxon>Bacillota</taxon>
        <taxon>Bacilli</taxon>
        <taxon>Bacillales</taxon>
        <taxon>Bacillaceae</taxon>
        <taxon>Siminovitchia</taxon>
    </lineage>
</organism>
<dbReference type="PANTHER" id="PTHR42711:SF17">
    <property type="entry name" value="ABC TRANSPORTER ATP-BINDING PROTEIN"/>
    <property type="match status" value="1"/>
</dbReference>
<evidence type="ECO:0000256" key="2">
    <source>
        <dbReference type="ARBA" id="ARBA00022741"/>
    </source>
</evidence>
<feature type="domain" description="ABC transporter" evidence="4">
    <location>
        <begin position="5"/>
        <end position="229"/>
    </location>
</feature>
<dbReference type="InterPro" id="IPR003593">
    <property type="entry name" value="AAA+_ATPase"/>
</dbReference>
<dbReference type="Gene3D" id="3.40.50.300">
    <property type="entry name" value="P-loop containing nucleotide triphosphate hydrolases"/>
    <property type="match status" value="1"/>
</dbReference>
<keyword evidence="6" id="KW-1185">Reference proteome</keyword>
<dbReference type="SMART" id="SM00382">
    <property type="entry name" value="AAA"/>
    <property type="match status" value="1"/>
</dbReference>
<comment type="caution">
    <text evidence="5">The sequence shown here is derived from an EMBL/GenBank/DDBJ whole genome shotgun (WGS) entry which is preliminary data.</text>
</comment>
<dbReference type="CDD" id="cd03230">
    <property type="entry name" value="ABC_DR_subfamily_A"/>
    <property type="match status" value="1"/>
</dbReference>
<reference evidence="5 6" key="1">
    <citation type="submission" date="2021-01" db="EMBL/GenBank/DDBJ databases">
        <title>Genomic Encyclopedia of Type Strains, Phase IV (KMG-IV): sequencing the most valuable type-strain genomes for metagenomic binning, comparative biology and taxonomic classification.</title>
        <authorList>
            <person name="Goeker M."/>
        </authorList>
    </citation>
    <scope>NUCLEOTIDE SEQUENCE [LARGE SCALE GENOMIC DNA]</scope>
    <source>
        <strain evidence="5 6">DSM 105453</strain>
    </source>
</reference>
<dbReference type="InterPro" id="IPR027417">
    <property type="entry name" value="P-loop_NTPase"/>
</dbReference>
<dbReference type="PROSITE" id="PS50893">
    <property type="entry name" value="ABC_TRANSPORTER_2"/>
    <property type="match status" value="1"/>
</dbReference>
<keyword evidence="2" id="KW-0547">Nucleotide-binding</keyword>
<accession>A0ABS2R957</accession>
<proteinExistence type="predicted"/>
<evidence type="ECO:0000313" key="6">
    <source>
        <dbReference type="Proteomes" id="UP000823485"/>
    </source>
</evidence>
<dbReference type="InterPro" id="IPR050763">
    <property type="entry name" value="ABC_transporter_ATP-binding"/>
</dbReference>
<dbReference type="GO" id="GO:0005524">
    <property type="term" value="F:ATP binding"/>
    <property type="evidence" value="ECO:0007669"/>
    <property type="project" value="UniProtKB-KW"/>
</dbReference>